<keyword evidence="5" id="KW-1185">Reference proteome</keyword>
<dbReference type="PANTHER" id="PTHR21666:SF289">
    <property type="entry name" value="L-ALA--D-GLU ENDOPEPTIDASE"/>
    <property type="match status" value="1"/>
</dbReference>
<proteinExistence type="predicted"/>
<comment type="caution">
    <text evidence="4">The sequence shown here is derived from an EMBL/GenBank/DDBJ whole genome shotgun (WGS) entry which is preliminary data.</text>
</comment>
<keyword evidence="2" id="KW-0812">Transmembrane</keyword>
<evidence type="ECO:0000313" key="4">
    <source>
        <dbReference type="EMBL" id="EEV17331.1"/>
    </source>
</evidence>
<keyword evidence="1" id="KW-0732">Signal</keyword>
<organism evidence="4 5">
    <name type="scientific">Campylobacter gracilis RM3268</name>
    <dbReference type="NCBI Taxonomy" id="553220"/>
    <lineage>
        <taxon>Bacteria</taxon>
        <taxon>Pseudomonadati</taxon>
        <taxon>Campylobacterota</taxon>
        <taxon>Epsilonproteobacteria</taxon>
        <taxon>Campylobacterales</taxon>
        <taxon>Campylobacteraceae</taxon>
        <taxon>Campylobacter</taxon>
    </lineage>
</organism>
<dbReference type="InterPro" id="IPR050570">
    <property type="entry name" value="Cell_wall_metabolism_enzyme"/>
</dbReference>
<sequence>MRRNGNGTKLKILIFLIIICALVYGIFRIFTSPKFEKNPPQIALENEIYWNLTSPLKIKISDDTGIKVVRVNLNDGASTIPLLNEELNVPQTTLELAVQFPKNLMLNKDKNYKLEVFANDISSWNFAQGNKSVKTANIIIDDKKPLINIINQSYKITKGGSAVVVFSAKDERLNEVYVKTNYGKIFKAIPFVKEGYYASLVAWPANLEEFRAEAVATDRAGNESISQIKYFYQDKKYKVSTIKLNSGFINGKVSDLASQYAQNFNSMSDLEKFKFVNETLRKKNGDDLHAATSAVHEDKINGFELKPFYPLAKGAAVASFADHRIFFMNDEQVSESWHMGLDLASVANADIKESNYGKVVFAQENGIFGLNLGIYYGFGLYGIYGHCSATQLSVGSDVKPGDILAQTGSSGFAFGDHLHFGIVVQGVDVRPEEWMDPKWMKDNITDVLESSKKVIEKGK</sequence>
<evidence type="ECO:0000256" key="1">
    <source>
        <dbReference type="ARBA" id="ARBA00022729"/>
    </source>
</evidence>
<reference evidence="4 5" key="1">
    <citation type="submission" date="2009-07" db="EMBL/GenBank/DDBJ databases">
        <authorList>
            <person name="Madupu R."/>
            <person name="Sebastian Y."/>
            <person name="Durkin A.S."/>
            <person name="Torralba M."/>
            <person name="Methe B."/>
            <person name="Sutton G.G."/>
            <person name="Strausberg R.L."/>
            <person name="Nelson K.E."/>
        </authorList>
    </citation>
    <scope>NUCLEOTIDE SEQUENCE [LARGE SCALE GENOMIC DNA]</scope>
    <source>
        <strain evidence="4 5">RM3268</strain>
    </source>
</reference>
<protein>
    <submittedName>
        <fullName evidence="4">Peptidase, M23 family</fullName>
    </submittedName>
</protein>
<dbReference type="eggNOG" id="COG0739">
    <property type="taxonomic scope" value="Bacteria"/>
</dbReference>
<evidence type="ECO:0000259" key="3">
    <source>
        <dbReference type="Pfam" id="PF01551"/>
    </source>
</evidence>
<dbReference type="STRING" id="824.CGRAC_0646"/>
<dbReference type="PANTHER" id="PTHR21666">
    <property type="entry name" value="PEPTIDASE-RELATED"/>
    <property type="match status" value="1"/>
</dbReference>
<dbReference type="InterPro" id="IPR016047">
    <property type="entry name" value="M23ase_b-sheet_dom"/>
</dbReference>
<keyword evidence="2" id="KW-1133">Transmembrane helix</keyword>
<dbReference type="Pfam" id="PF01551">
    <property type="entry name" value="Peptidase_M23"/>
    <property type="match status" value="1"/>
</dbReference>
<evidence type="ECO:0000256" key="2">
    <source>
        <dbReference type="SAM" id="Phobius"/>
    </source>
</evidence>
<evidence type="ECO:0000313" key="5">
    <source>
        <dbReference type="Proteomes" id="UP000005709"/>
    </source>
</evidence>
<dbReference type="OrthoDB" id="9765786at2"/>
<gene>
    <name evidence="4" type="ORF">CAMGR0001_1627</name>
</gene>
<feature type="domain" description="M23ase beta-sheet core" evidence="3">
    <location>
        <begin position="338"/>
        <end position="431"/>
    </location>
</feature>
<dbReference type="Gene3D" id="2.70.70.10">
    <property type="entry name" value="Glucose Permease (Domain IIA)"/>
    <property type="match status" value="1"/>
</dbReference>
<dbReference type="EMBL" id="ACYG01000027">
    <property type="protein sequence ID" value="EEV17331.1"/>
    <property type="molecule type" value="Genomic_DNA"/>
</dbReference>
<dbReference type="RefSeq" id="WP_005872411.1">
    <property type="nucleotide sequence ID" value="NZ_ACYG01000027.1"/>
</dbReference>
<dbReference type="GO" id="GO:0004222">
    <property type="term" value="F:metalloendopeptidase activity"/>
    <property type="evidence" value="ECO:0007669"/>
    <property type="project" value="TreeGrafter"/>
</dbReference>
<feature type="transmembrane region" description="Helical" evidence="2">
    <location>
        <begin position="12"/>
        <end position="30"/>
    </location>
</feature>
<dbReference type="InterPro" id="IPR011055">
    <property type="entry name" value="Dup_hybrid_motif"/>
</dbReference>
<accession>C8PIG6</accession>
<dbReference type="Proteomes" id="UP000005709">
    <property type="component" value="Unassembled WGS sequence"/>
</dbReference>
<dbReference type="SUPFAM" id="SSF51261">
    <property type="entry name" value="Duplicated hybrid motif"/>
    <property type="match status" value="1"/>
</dbReference>
<keyword evidence="2" id="KW-0472">Membrane</keyword>
<name>C8PIG6_9BACT</name>
<dbReference type="CDD" id="cd12797">
    <property type="entry name" value="M23_peptidase"/>
    <property type="match status" value="1"/>
</dbReference>
<dbReference type="AlphaFoldDB" id="C8PIG6"/>